<dbReference type="AlphaFoldDB" id="C9ZNI0"/>
<dbReference type="EMBL" id="FN554968">
    <property type="protein sequence ID" value="CBH10958.1"/>
    <property type="molecule type" value="Genomic_DNA"/>
</dbReference>
<evidence type="ECO:0000256" key="1">
    <source>
        <dbReference type="SAM" id="MobiDB-lite"/>
    </source>
</evidence>
<protein>
    <submittedName>
        <fullName evidence="2">Uncharacterized protein</fullName>
    </submittedName>
</protein>
<dbReference type="RefSeq" id="XP_011773245.1">
    <property type="nucleotide sequence ID" value="XM_011774943.1"/>
</dbReference>
<dbReference type="Proteomes" id="UP000002316">
    <property type="component" value="Chromosome 5"/>
</dbReference>
<sequence length="119" mass="13484">MARFLPRSVMQPHWRMLYSCGKKKTPTSPRLYTTLFPATIMTQRPLHKSPHGPTALTGICIKWGSRTQKKKTAGPQKHMPTGPCKKKNHRHTPRSTPNPNPPASQITKVSSQRHPYVHS</sequence>
<reference evidence="3" key="1">
    <citation type="journal article" date="2010" name="PLoS Negl. Trop. Dis.">
        <title>The genome sequence of Trypanosoma brucei gambiense, causative agent of chronic human african trypanosomiasis.</title>
        <authorList>
            <person name="Jackson A.P."/>
            <person name="Sanders M."/>
            <person name="Berry A."/>
            <person name="McQuillan J."/>
            <person name="Aslett M.A."/>
            <person name="Quail M.A."/>
            <person name="Chukualim B."/>
            <person name="Capewell P."/>
            <person name="MacLeod A."/>
            <person name="Melville S.E."/>
            <person name="Gibson W."/>
            <person name="Barry J.D."/>
            <person name="Berriman M."/>
            <person name="Hertz-Fowler C."/>
        </authorList>
    </citation>
    <scope>NUCLEOTIDE SEQUENCE [LARGE SCALE GENOMIC DNA]</scope>
    <source>
        <strain evidence="3">MHOM/CI/86/DAL972</strain>
    </source>
</reference>
<organism evidence="2 3">
    <name type="scientific">Trypanosoma brucei gambiense (strain MHOM/CI/86/DAL972)</name>
    <dbReference type="NCBI Taxonomy" id="679716"/>
    <lineage>
        <taxon>Eukaryota</taxon>
        <taxon>Discoba</taxon>
        <taxon>Euglenozoa</taxon>
        <taxon>Kinetoplastea</taxon>
        <taxon>Metakinetoplastina</taxon>
        <taxon>Trypanosomatida</taxon>
        <taxon>Trypanosomatidae</taxon>
        <taxon>Trypanosoma</taxon>
    </lineage>
</organism>
<name>C9ZNI0_TRYB9</name>
<accession>C9ZNI0</accession>
<feature type="compositionally biased region" description="Polar residues" evidence="1">
    <location>
        <begin position="103"/>
        <end position="113"/>
    </location>
</feature>
<dbReference type="KEGG" id="tbg:TbgDal_V960"/>
<proteinExistence type="predicted"/>
<dbReference type="GeneID" id="23861723"/>
<evidence type="ECO:0000313" key="2">
    <source>
        <dbReference type="EMBL" id="CBH10958.1"/>
    </source>
</evidence>
<feature type="region of interest" description="Disordered" evidence="1">
    <location>
        <begin position="62"/>
        <end position="119"/>
    </location>
</feature>
<feature type="compositionally biased region" description="Basic residues" evidence="1">
    <location>
        <begin position="84"/>
        <end position="93"/>
    </location>
</feature>
<evidence type="ECO:0000313" key="3">
    <source>
        <dbReference type="Proteomes" id="UP000002316"/>
    </source>
</evidence>
<gene>
    <name evidence="2" type="ORF">TbgDal_V960</name>
</gene>